<feature type="compositionally biased region" description="Polar residues" evidence="6">
    <location>
        <begin position="1351"/>
        <end position="1365"/>
    </location>
</feature>
<proteinExistence type="predicted"/>
<feature type="region of interest" description="Disordered" evidence="6">
    <location>
        <begin position="3880"/>
        <end position="3918"/>
    </location>
</feature>
<protein>
    <recommendedName>
        <fullName evidence="7">Integrase catalytic domain-containing protein</fullName>
    </recommendedName>
</protein>
<dbReference type="PANTHER" id="PTHR42648:SF27">
    <property type="entry name" value="RNA-DIRECTED DNA POLYMERASE"/>
    <property type="match status" value="1"/>
</dbReference>
<dbReference type="GO" id="GO:0004190">
    <property type="term" value="F:aspartic-type endopeptidase activity"/>
    <property type="evidence" value="ECO:0007669"/>
    <property type="project" value="UniProtKB-KW"/>
</dbReference>
<dbReference type="InterPro" id="IPR039537">
    <property type="entry name" value="Retrotran_Ty1/copia-like"/>
</dbReference>
<dbReference type="GO" id="GO:0006508">
    <property type="term" value="P:proteolysis"/>
    <property type="evidence" value="ECO:0007669"/>
    <property type="project" value="UniProtKB-KW"/>
</dbReference>
<feature type="region of interest" description="Disordered" evidence="6">
    <location>
        <begin position="3335"/>
        <end position="3361"/>
    </location>
</feature>
<evidence type="ECO:0000313" key="9">
    <source>
        <dbReference type="Proteomes" id="UP001172457"/>
    </source>
</evidence>
<feature type="domain" description="Integrase catalytic" evidence="7">
    <location>
        <begin position="198"/>
        <end position="366"/>
    </location>
</feature>
<gene>
    <name evidence="8" type="ORF">OSB04_025037</name>
</gene>
<dbReference type="CDD" id="cd09272">
    <property type="entry name" value="RNase_HI_RT_Ty1"/>
    <property type="match status" value="2"/>
</dbReference>
<evidence type="ECO:0000256" key="6">
    <source>
        <dbReference type="SAM" id="MobiDB-lite"/>
    </source>
</evidence>
<feature type="region of interest" description="Disordered" evidence="6">
    <location>
        <begin position="1577"/>
        <end position="1603"/>
    </location>
</feature>
<feature type="region of interest" description="Disordered" evidence="6">
    <location>
        <begin position="2092"/>
        <end position="2118"/>
    </location>
</feature>
<feature type="compositionally biased region" description="Acidic residues" evidence="6">
    <location>
        <begin position="2002"/>
        <end position="2011"/>
    </location>
</feature>
<dbReference type="GO" id="GO:0003676">
    <property type="term" value="F:nucleic acid binding"/>
    <property type="evidence" value="ECO:0007669"/>
    <property type="project" value="InterPro"/>
</dbReference>
<dbReference type="SUPFAM" id="SSF53098">
    <property type="entry name" value="Ribonuclease H-like"/>
    <property type="match status" value="2"/>
</dbReference>
<keyword evidence="5" id="KW-0175">Coiled coil</keyword>
<feature type="region of interest" description="Disordered" evidence="6">
    <location>
        <begin position="3077"/>
        <end position="3096"/>
    </location>
</feature>
<dbReference type="PROSITE" id="PS50994">
    <property type="entry name" value="INTEGRASE"/>
    <property type="match status" value="2"/>
</dbReference>
<feature type="region of interest" description="Disordered" evidence="6">
    <location>
        <begin position="2132"/>
        <end position="2182"/>
    </location>
</feature>
<feature type="region of interest" description="Disordered" evidence="6">
    <location>
        <begin position="1430"/>
        <end position="1552"/>
    </location>
</feature>
<dbReference type="InterPro" id="IPR036397">
    <property type="entry name" value="RNaseH_sf"/>
</dbReference>
<feature type="compositionally biased region" description="Pro residues" evidence="6">
    <location>
        <begin position="3559"/>
        <end position="3576"/>
    </location>
</feature>
<reference evidence="8" key="1">
    <citation type="submission" date="2023-03" db="EMBL/GenBank/DDBJ databases">
        <title>Chromosome-scale reference genome and RAD-based genetic map of yellow starthistle (Centaurea solstitialis) reveal putative structural variation and QTLs associated with invader traits.</title>
        <authorList>
            <person name="Reatini B."/>
            <person name="Cang F.A."/>
            <person name="Jiang Q."/>
            <person name="Mckibben M.T.W."/>
            <person name="Barker M.S."/>
            <person name="Rieseberg L.H."/>
            <person name="Dlugosch K.M."/>
        </authorList>
    </citation>
    <scope>NUCLEOTIDE SEQUENCE</scope>
    <source>
        <strain evidence="8">CAN-66</strain>
        <tissue evidence="8">Leaf</tissue>
    </source>
</reference>
<keyword evidence="9" id="KW-1185">Reference proteome</keyword>
<sequence length="3918" mass="442360">MIDCLITSYESWVIDTGSGNHICNHLQGFTRRKTLRKDRSNLRVGEGTPLIAEAVGSYSLSLPSGLVLELDNCYYIPNMIKNVLSFDLLVDQGFYYKYSYKMISVFKDNIFYFKATPVDGLYTVNLKDNNSEIYHISKRSKDIEDQTYLWHCRLGHINKKRVELLLKGGFLGSFDYKPFDNCESCLSGKMTKQTFNNENERATDLLEIIHTDVCGPFSHVARGGYRYFITFTNDFSRYGYVYLMRHKSETFEKFKEYQNEVQNLLDKRIKFLRLDRGGEYLSDEFDNHLIECGIISQVTPPYTPQMNGVSERRNRTLLDMVRTMMCHSTLPISFWGHALETAAHILNRAPTKSVEKTPYELWKGKKPNISFLKIWGCEVYVKRPTSEKLKPKSDKCFFVGYPKTTVGYYFYNPEENKVFVARNGKFLEEKFLSLENTRKDVDLQVVDEESTTPVVEPEIQHNNVEPQSEPIEEVQTQDLRRSSRVRQEPDRYLGFLVSQDSGDLIEPTSYGEAVSGSESEQWQEAMRAEMQSMYDNQVWELTDLPQHCKAVGRKWVFKKKTDMDGNVHTFKARLVAKGFTQTHGIDYDETFSPVAMLKSIRILMAISAYFNYEIWQMDVKTAFLNGKLTEDVYMEQPEGFEDPKNPNKVCKLLKSIYGLKQASRSWNLHFDERIKEFGFTKSEFEPCVYTKFSGSIVTFLVLYVDDILLIGNDIPTLQSVKSWLSKCFQMKDLGEAAYILGIKIYRNRSKRLIGLSQSTYIDKILKKLRMDESKKGFIPMQHGIVLSKTQCPVSSQDQDKMKSVPYASAIGSIMYAMLCTRPDVAYSVSVTSRYQQNPGEPHWVAVKNILKYLRRTKEMFLVFGGAEDEISVTGYSDASFQTDRDDFRSQSGYVFTQNGGAISWKSSKQDTIADSTTEAEYIAASDAAKEAVWLRNFLSDLRVVASISRPIDIFCDNSGAVAQAKEPREHHKSRHVLRKYHLIREIIGRGDVRICKIPTDDNVADPLTKPLARVKHEGHANSIGMQYLEATRNSQQNVDSDEGKDQLCLMADVDEEYSEDDDRDYNDVNSDHSDSSSEVLPDPCSELENQVKGLAQSEHALVVKFNIELAYSKDKVNMLTLANKTLEDKVTSLNANITNLQKRLHEAEIVSSENVKKYEFIFAQRISLFAKIKDMEDKFLKRCQTDQTIHMNQPKEFNYYNPKEGIGYKSPCYLKRAISKTPTLYDIRYMSLGYKIVFMKESDDPEQLKEIEKKEKARKNKQSFPFNYSSLNASYATREIPLSKDYTPSYTEAEMNQEVPILEKVYKDNQTFYEKRIAKLEADLEDERRMSLREKDLFLSKINELEKALKSKSTPTASQSTFGTRDNSRHNHHRWNVNALDFKPSSTYTQNSQSMVLRSPICTTISYMEDLTYMAPKSTVQISEIVSDDCTNRVGENGRSSGQSKPRNKAPPKLSRKDKGKDTLVTPESEVASSSRTNVNVPKKNRRFRKQKNATKPKEHSHSFTPKKNTSHTHSSNVKGTNRGSQNVTDQNMRNGRRKNKESGSKEGSRPKFGYCANAFVNDYFVPNYHGFYNHGYHHTHNKTPNPKPKQKSPPKGKQEPDGHVWYMDSGCSKHMTGRKELLANFKQKYGGNVRFGNKLSAPIMGYGDILHHKITINKVAYVEGLSHNLLSIRKFCDKGLEVNFRETRSNLYTVNFQKQRPFIEVCLLSKATFNQNVLWHWRLSHLNYATINQLAKTGLVTGLPSLRFTKEQLCSACEMGKIKKSSHKLKVEHNTSKPLQLLHMDLCGPMRVQSINGRKYVLVIVDDFSRYTSVNFLRSKDGASDIIISFIRNVHVRLQLPVQVIRTDNGTEFKNHKLDSFLDSVGITHTFSAARTPQQNGVVERKNRTLVEAARTMLAFSKLPLHFWAEAVASACFTQNRSLITKRFMKTPYELVYNRPPNIKFFRVFGCECYVKNDKDNLDKFSPKGDEGVFIGYAMDSPSYRVYNKKTRHVVESTNVDFEEGIEEDSTPTPVTPGISGVLASDHLHGNPMTPSSSTNKPSSSNSNSCDLDELFEFFYKDFCAPANVVLPIPAVVQPAPHVMISTTDISSSNLQGTSSSSSATTSPSSRVSPTPAKGEFLHTFQQAPVVNVPSPQSGASSTMPTTSQHQGIPSPAPQVAGPSTTAQPAPQAAGPSFVSSVTPAAPGPIVVQSQVPPTVTTLATTRREPKFYIDLRIEPLPPPTLPHTTKWTRAHPLHQVIGSKSAPVKTRSATQNECLFAAFLSRHEPSNVTEALDISDWVTAMQEELNQFERLGVWRLVPRPKNKTIIDLKWIFKNKKDEDGIVTRNKARLLAKGFKQQAGIDYDETFAPVARIEAIRIFLAYAAHKNFTVYQMDVKTTFLNGELKEEVYVSQPEGFVDHTKPNHVYILDKALYGLKQAPRAWYDHLSNALLDNGFYKGKIDPTLFIKTEGDDILLVQIYVDDIIFGSTNSDMCTWFSDLMTTRFEMSMLRELSFFLGLQVLQKPNGILINQSKYIGDLLKRFHMDTSSVAKTPMASGTLIGADPKGKPVDQKTYRAIIGSLLYLTASRPDIMFATCFCARFQANPKESHMMAVKRILRYLKGTPNRGLWYPKESGFELVAFSDADHGGCQLDRKSTSGHVKFLGDKLVSWGSKKQHCVSTSTAEAEYVAAASCCSQVLWMRTQLRDYGYNFNHIPIYCDSKSAIAISCNPVQHTRTKHIDIRYHFIKDHVERGTIELYFVNTEYQLADLFTKPLDEKRFNFLISKLGMYDPQDTNQLCVLSFQGEHLPDVHVILSDFQAELDETFPRSKYLLDTPNNHYLDFATIVTHHPIILEILKHHPLTPLLTRHTEVPEVYLQQFYHSMKFVEGRTTSQESITCSIDEEALEITPDLFASILQIPGGDMHEDHFTDAEQLNHFIALGYTKPLTRLSDIKRRDLPDAECPSSMSNMPKRIATPMTRLLDVASESQHVAPTVITPSLLARADQSSPIVRRYLELLPLPVPPEPEAGTQEVPLRRESGGFERGHSPGGDDQGLEAEVSGGHDGGRLDGDSDRSGDATTHVDRSTLLTMLGLESDDSDDSDDDHHVDGAGGIRIEGDTLVEESELSVGQKRIDERVIGSEVLTDPSLPLGRSRAPTSATRMHLFEAGIEADTSHLEVQLHAPLSHSLTTQQVRVSFHGDIAQRLSHPHLEGSDIETGGSLPRSPTFLDEHVSLEPIDTHLSTHTASLSDTVSALPLMILSDVTGTPRVASPTGVSRGPVGRPTTAIIMPTVSVGHTVDSAVVQTGTLCEPGVTYPVSVVREMIESALKAQIDCVRAEFSGKIAALEAQVKGNSTARATTPPPPSSPPRSTTPAPSTDELRDLLMASLLSRGDLNDKEVHLLGSLKQFSDPSIPAIRPEPATAPSHAVGPSTQWLEGKFGDLREEVKSDIGKVKSSLLAIRRALSTSCRAAAEPTKRGHDDREDPGRREGENPKRARRITLALAGKSSGAASARTSGTHTDTGADDRRRSKPDQSTVAVFEMVRQTSPSLSFGTPPPYMSPLPLTPSPTSHASSRPPPRTPSPVPSVSPPRASPTVPDFSAFGTPSPPPSSTVRSRAPINPVTHGPQRPIHGQWRQPSVSPPKVIYHNEKGALSNRRMYVEPRVPVRWDRERRRGRYLEDSHRSIFTDKRSFLCSLSWVWFSVYTVIRRSTGTYTFTEADFDNVHIDDIESLYTDLKTLTRRPRAFFKGLEAVKRFIERNRRNSKISDFQIGLESHQKTINLTPPNQDLPNIDRYSPFDVLEKPSFGVVYLNEKGEKKFMRCDEVHKFSDGTLHYINLGLATEKKRLELEVQKTGNWINPTLLIDKVFRITEHRLEHRNVLRRLESFYGLRKIEDPARKREEIPPPPRRYEGPSKRSNFTRRKTLSKHQRRRRN</sequence>
<dbReference type="GO" id="GO:0015074">
    <property type="term" value="P:DNA integration"/>
    <property type="evidence" value="ECO:0007669"/>
    <property type="project" value="InterPro"/>
</dbReference>
<feature type="coiled-coil region" evidence="5">
    <location>
        <begin position="1123"/>
        <end position="1150"/>
    </location>
</feature>
<evidence type="ECO:0000313" key="8">
    <source>
        <dbReference type="EMBL" id="KAJ9545330.1"/>
    </source>
</evidence>
<evidence type="ECO:0000256" key="1">
    <source>
        <dbReference type="ARBA" id="ARBA00022670"/>
    </source>
</evidence>
<dbReference type="InterPro" id="IPR054722">
    <property type="entry name" value="PolX-like_BBD"/>
</dbReference>
<feature type="compositionally biased region" description="Polar residues" evidence="6">
    <location>
        <begin position="2132"/>
        <end position="2153"/>
    </location>
</feature>
<dbReference type="InterPro" id="IPR013103">
    <property type="entry name" value="RVT_2"/>
</dbReference>
<evidence type="ECO:0000256" key="5">
    <source>
        <dbReference type="SAM" id="Coils"/>
    </source>
</evidence>
<evidence type="ECO:0000259" key="7">
    <source>
        <dbReference type="PROSITE" id="PS50994"/>
    </source>
</evidence>
<feature type="compositionally biased region" description="Basic and acidic residues" evidence="6">
    <location>
        <begin position="3880"/>
        <end position="3898"/>
    </location>
</feature>
<dbReference type="Pfam" id="PF00665">
    <property type="entry name" value="rve"/>
    <property type="match status" value="1"/>
</dbReference>
<dbReference type="InterPro" id="IPR001584">
    <property type="entry name" value="Integrase_cat-core"/>
</dbReference>
<feature type="compositionally biased region" description="Basic and acidic residues" evidence="6">
    <location>
        <begin position="3458"/>
        <end position="3478"/>
    </location>
</feature>
<dbReference type="Gene3D" id="3.30.420.10">
    <property type="entry name" value="Ribonuclease H-like superfamily/Ribonuclease H"/>
    <property type="match status" value="2"/>
</dbReference>
<evidence type="ECO:0000256" key="4">
    <source>
        <dbReference type="ARBA" id="ARBA00022801"/>
    </source>
</evidence>
<keyword evidence="1" id="KW-0645">Protease</keyword>
<feature type="compositionally biased region" description="Basic residues" evidence="6">
    <location>
        <begin position="1483"/>
        <end position="1495"/>
    </location>
</feature>
<feature type="compositionally biased region" description="Basic and acidic residues" evidence="6">
    <location>
        <begin position="3506"/>
        <end position="3516"/>
    </location>
</feature>
<dbReference type="InterPro" id="IPR057670">
    <property type="entry name" value="SH3_retrovirus"/>
</dbReference>
<feature type="region of interest" description="Disordered" evidence="6">
    <location>
        <begin position="3452"/>
        <end position="3626"/>
    </location>
</feature>
<dbReference type="Pfam" id="PF22936">
    <property type="entry name" value="Pol_BBD"/>
    <property type="match status" value="2"/>
</dbReference>
<evidence type="ECO:0000256" key="3">
    <source>
        <dbReference type="ARBA" id="ARBA00022750"/>
    </source>
</evidence>
<feature type="compositionally biased region" description="Polar residues" evidence="6">
    <location>
        <begin position="1471"/>
        <end position="1480"/>
    </location>
</feature>
<name>A0AA38WAZ1_9ASTR</name>
<keyword evidence="2" id="KW-0479">Metal-binding</keyword>
<feature type="compositionally biased region" description="Basic and acidic residues" evidence="6">
    <location>
        <begin position="1541"/>
        <end position="1550"/>
    </location>
</feature>
<dbReference type="Pfam" id="PF13976">
    <property type="entry name" value="gag_pre-integrs"/>
    <property type="match status" value="2"/>
</dbReference>
<accession>A0AA38WAZ1</accession>
<feature type="compositionally biased region" description="Low complexity" evidence="6">
    <location>
        <begin position="3352"/>
        <end position="3361"/>
    </location>
</feature>
<dbReference type="InterPro" id="IPR025724">
    <property type="entry name" value="GAG-pre-integrase_dom"/>
</dbReference>
<feature type="compositionally biased region" description="Polar residues" evidence="6">
    <location>
        <begin position="1503"/>
        <end position="1534"/>
    </location>
</feature>
<evidence type="ECO:0000256" key="2">
    <source>
        <dbReference type="ARBA" id="ARBA00022723"/>
    </source>
</evidence>
<dbReference type="Pfam" id="PF07727">
    <property type="entry name" value="RVT_2"/>
    <property type="match status" value="2"/>
</dbReference>
<keyword evidence="3" id="KW-0064">Aspartyl protease</keyword>
<dbReference type="SUPFAM" id="SSF56672">
    <property type="entry name" value="DNA/RNA polymerases"/>
    <property type="match status" value="2"/>
</dbReference>
<feature type="compositionally biased region" description="Basic and acidic residues" evidence="6">
    <location>
        <begin position="3048"/>
        <end position="3068"/>
    </location>
</feature>
<feature type="region of interest" description="Disordered" evidence="6">
    <location>
        <begin position="1057"/>
        <end position="1083"/>
    </location>
</feature>
<dbReference type="InterPro" id="IPR043502">
    <property type="entry name" value="DNA/RNA_pol_sf"/>
</dbReference>
<keyword evidence="4" id="KW-0378">Hydrolase</keyword>
<organism evidence="8 9">
    <name type="scientific">Centaurea solstitialis</name>
    <name type="common">yellow star-thistle</name>
    <dbReference type="NCBI Taxonomy" id="347529"/>
    <lineage>
        <taxon>Eukaryota</taxon>
        <taxon>Viridiplantae</taxon>
        <taxon>Streptophyta</taxon>
        <taxon>Embryophyta</taxon>
        <taxon>Tracheophyta</taxon>
        <taxon>Spermatophyta</taxon>
        <taxon>Magnoliopsida</taxon>
        <taxon>eudicotyledons</taxon>
        <taxon>Gunneridae</taxon>
        <taxon>Pentapetalae</taxon>
        <taxon>asterids</taxon>
        <taxon>campanulids</taxon>
        <taxon>Asterales</taxon>
        <taxon>Asteraceae</taxon>
        <taxon>Carduoideae</taxon>
        <taxon>Cardueae</taxon>
        <taxon>Centaureinae</taxon>
        <taxon>Centaurea</taxon>
    </lineage>
</organism>
<dbReference type="EMBL" id="JARYMX010000006">
    <property type="protein sequence ID" value="KAJ9545330.1"/>
    <property type="molecule type" value="Genomic_DNA"/>
</dbReference>
<feature type="compositionally biased region" description="Low complexity" evidence="6">
    <location>
        <begin position="3577"/>
        <end position="3588"/>
    </location>
</feature>
<feature type="region of interest" description="Disordered" evidence="6">
    <location>
        <begin position="2002"/>
        <end position="2048"/>
    </location>
</feature>
<feature type="compositionally biased region" description="Low complexity" evidence="6">
    <location>
        <begin position="2032"/>
        <end position="2048"/>
    </location>
</feature>
<comment type="caution">
    <text evidence="8">The sequence shown here is derived from an EMBL/GenBank/DDBJ whole genome shotgun (WGS) entry which is preliminary data.</text>
</comment>
<feature type="region of interest" description="Disordered" evidence="6">
    <location>
        <begin position="3022"/>
        <end position="3070"/>
    </location>
</feature>
<feature type="compositionally biased region" description="Basic residues" evidence="6">
    <location>
        <begin position="3902"/>
        <end position="3918"/>
    </location>
</feature>
<feature type="compositionally biased region" description="Low complexity" evidence="6">
    <location>
        <begin position="2162"/>
        <end position="2178"/>
    </location>
</feature>
<dbReference type="InterPro" id="IPR012337">
    <property type="entry name" value="RNaseH-like_sf"/>
</dbReference>
<feature type="compositionally biased region" description="Low complexity" evidence="6">
    <location>
        <begin position="2092"/>
        <end position="2117"/>
    </location>
</feature>
<dbReference type="PANTHER" id="PTHR42648">
    <property type="entry name" value="TRANSPOSASE, PUTATIVE-RELATED"/>
    <property type="match status" value="1"/>
</dbReference>
<feature type="compositionally biased region" description="Low complexity" evidence="6">
    <location>
        <begin position="3484"/>
        <end position="3502"/>
    </location>
</feature>
<dbReference type="GO" id="GO:0046872">
    <property type="term" value="F:metal ion binding"/>
    <property type="evidence" value="ECO:0007669"/>
    <property type="project" value="UniProtKB-KW"/>
</dbReference>
<feature type="domain" description="Integrase catalytic" evidence="7">
    <location>
        <begin position="1775"/>
        <end position="1941"/>
    </location>
</feature>
<feature type="region of interest" description="Disordered" evidence="6">
    <location>
        <begin position="1349"/>
        <end position="1371"/>
    </location>
</feature>
<feature type="compositionally biased region" description="Pro residues" evidence="6">
    <location>
        <begin position="3538"/>
        <end position="3550"/>
    </location>
</feature>
<dbReference type="Proteomes" id="UP001172457">
    <property type="component" value="Chromosome 6"/>
</dbReference>
<dbReference type="Pfam" id="PF25597">
    <property type="entry name" value="SH3_retrovirus"/>
    <property type="match status" value="2"/>
</dbReference>
<feature type="compositionally biased region" description="Basic and acidic residues" evidence="6">
    <location>
        <begin position="1065"/>
        <end position="1075"/>
    </location>
</feature>